<evidence type="ECO:0000313" key="3">
    <source>
        <dbReference type="Proteomes" id="UP000011560"/>
    </source>
</evidence>
<accession>M0BDF5</accession>
<organism evidence="2 3">
    <name type="scientific">Halovivax asiaticus JCM 14624</name>
    <dbReference type="NCBI Taxonomy" id="1227490"/>
    <lineage>
        <taxon>Archaea</taxon>
        <taxon>Methanobacteriati</taxon>
        <taxon>Methanobacteriota</taxon>
        <taxon>Stenosarchaea group</taxon>
        <taxon>Halobacteria</taxon>
        <taxon>Halobacteriales</taxon>
        <taxon>Natrialbaceae</taxon>
        <taxon>Halovivax</taxon>
    </lineage>
</organism>
<evidence type="ECO:0000256" key="1">
    <source>
        <dbReference type="SAM" id="Coils"/>
    </source>
</evidence>
<keyword evidence="1" id="KW-0175">Coiled coil</keyword>
<dbReference type="Proteomes" id="UP000011560">
    <property type="component" value="Unassembled WGS sequence"/>
</dbReference>
<dbReference type="RefSeq" id="WP_007703550.1">
    <property type="nucleotide sequence ID" value="NZ_AOIQ01000021.1"/>
</dbReference>
<dbReference type="AlphaFoldDB" id="M0BDF5"/>
<protein>
    <submittedName>
        <fullName evidence="2">Uncharacterized protein</fullName>
    </submittedName>
</protein>
<dbReference type="PATRIC" id="fig|1227490.4.peg.2719"/>
<comment type="caution">
    <text evidence="2">The sequence shown here is derived from an EMBL/GenBank/DDBJ whole genome shotgun (WGS) entry which is preliminary data.</text>
</comment>
<feature type="coiled-coil region" evidence="1">
    <location>
        <begin position="34"/>
        <end position="61"/>
    </location>
</feature>
<name>M0BDF5_9EURY</name>
<evidence type="ECO:0000313" key="2">
    <source>
        <dbReference type="EMBL" id="ELZ08338.1"/>
    </source>
</evidence>
<reference evidence="2 3" key="1">
    <citation type="journal article" date="2014" name="PLoS Genet.">
        <title>Phylogenetically driven sequencing of extremely halophilic archaea reveals strategies for static and dynamic osmo-response.</title>
        <authorList>
            <person name="Becker E.A."/>
            <person name="Seitzer P.M."/>
            <person name="Tritt A."/>
            <person name="Larsen D."/>
            <person name="Krusor M."/>
            <person name="Yao A.I."/>
            <person name="Wu D."/>
            <person name="Madern D."/>
            <person name="Eisen J.A."/>
            <person name="Darling A.E."/>
            <person name="Facciotti M.T."/>
        </authorList>
    </citation>
    <scope>NUCLEOTIDE SEQUENCE [LARGE SCALE GENOMIC DNA]</scope>
    <source>
        <strain evidence="2 3">JCM 14624</strain>
    </source>
</reference>
<proteinExistence type="predicted"/>
<keyword evidence="3" id="KW-1185">Reference proteome</keyword>
<gene>
    <name evidence="2" type="ORF">C479_13403</name>
</gene>
<sequence>MEEAEEQGYGSQSKYLYELIQEARAARKEGFLAYSQNESQAEELQLKIEQLEDKLENARNSEPGEIDIAHEEFVTAFLTER</sequence>
<dbReference type="EMBL" id="AOIQ01000021">
    <property type="protein sequence ID" value="ELZ08338.1"/>
    <property type="molecule type" value="Genomic_DNA"/>
</dbReference>